<evidence type="ECO:0000256" key="1">
    <source>
        <dbReference type="ARBA" id="ARBA00023125"/>
    </source>
</evidence>
<dbReference type="InterPro" id="IPR041678">
    <property type="entry name" value="TetR_C_16"/>
</dbReference>
<dbReference type="Gene3D" id="1.10.10.60">
    <property type="entry name" value="Homeodomain-like"/>
    <property type="match status" value="1"/>
</dbReference>
<dbReference type="InterPro" id="IPR050109">
    <property type="entry name" value="HTH-type_TetR-like_transc_reg"/>
</dbReference>
<protein>
    <submittedName>
        <fullName evidence="4">TetR/AcrR family transcriptional regulator</fullName>
    </submittedName>
</protein>
<dbReference type="STRING" id="1220554.GCA_001552135_06991"/>
<keyword evidence="5" id="KW-1185">Reference proteome</keyword>
<dbReference type="InterPro" id="IPR009057">
    <property type="entry name" value="Homeodomain-like_sf"/>
</dbReference>
<reference evidence="4 5" key="1">
    <citation type="submission" date="2019-08" db="EMBL/GenBank/DDBJ databases">
        <title>Actinomadura sp. nov. CYP1-5 isolated from mountain soil.</title>
        <authorList>
            <person name="Songsumanus A."/>
            <person name="Kuncharoen N."/>
            <person name="Kudo T."/>
            <person name="Yuki M."/>
            <person name="Igarashi Y."/>
            <person name="Tanasupawat S."/>
        </authorList>
    </citation>
    <scope>NUCLEOTIDE SEQUENCE [LARGE SCALE GENOMIC DNA]</scope>
    <source>
        <strain evidence="4 5">JCM 14158</strain>
    </source>
</reference>
<gene>
    <name evidence="4" type="ORF">FXF69_25105</name>
</gene>
<evidence type="ECO:0000256" key="2">
    <source>
        <dbReference type="PROSITE-ProRule" id="PRU00335"/>
    </source>
</evidence>
<dbReference type="InterPro" id="IPR036271">
    <property type="entry name" value="Tet_transcr_reg_TetR-rel_C_sf"/>
</dbReference>
<keyword evidence="1 2" id="KW-0238">DNA-binding</keyword>
<evidence type="ECO:0000259" key="3">
    <source>
        <dbReference type="PROSITE" id="PS50977"/>
    </source>
</evidence>
<accession>A0A5D0NIH9</accession>
<organism evidence="4 5">
    <name type="scientific">Actinomadura chibensis</name>
    <dbReference type="NCBI Taxonomy" id="392828"/>
    <lineage>
        <taxon>Bacteria</taxon>
        <taxon>Bacillati</taxon>
        <taxon>Actinomycetota</taxon>
        <taxon>Actinomycetes</taxon>
        <taxon>Streptosporangiales</taxon>
        <taxon>Thermomonosporaceae</taxon>
        <taxon>Actinomadura</taxon>
    </lineage>
</organism>
<dbReference type="PROSITE" id="PS50977">
    <property type="entry name" value="HTH_TETR_2"/>
    <property type="match status" value="1"/>
</dbReference>
<evidence type="ECO:0000313" key="4">
    <source>
        <dbReference type="EMBL" id="TYB44230.1"/>
    </source>
</evidence>
<dbReference type="PRINTS" id="PR00455">
    <property type="entry name" value="HTHTETR"/>
</dbReference>
<dbReference type="Pfam" id="PF17920">
    <property type="entry name" value="TetR_C_16"/>
    <property type="match status" value="1"/>
</dbReference>
<dbReference type="GO" id="GO:0000976">
    <property type="term" value="F:transcription cis-regulatory region binding"/>
    <property type="evidence" value="ECO:0007669"/>
    <property type="project" value="TreeGrafter"/>
</dbReference>
<dbReference type="EMBL" id="VSFG01000005">
    <property type="protein sequence ID" value="TYB44230.1"/>
    <property type="molecule type" value="Genomic_DNA"/>
</dbReference>
<name>A0A5D0NIH9_9ACTN</name>
<dbReference type="AlphaFoldDB" id="A0A5D0NIH9"/>
<proteinExistence type="predicted"/>
<dbReference type="InterPro" id="IPR001647">
    <property type="entry name" value="HTH_TetR"/>
</dbReference>
<dbReference type="PANTHER" id="PTHR30055:SF235">
    <property type="entry name" value="TRANSCRIPTIONAL REGULATORY PROTEIN"/>
    <property type="match status" value="1"/>
</dbReference>
<dbReference type="PANTHER" id="PTHR30055">
    <property type="entry name" value="HTH-TYPE TRANSCRIPTIONAL REGULATOR RUTR"/>
    <property type="match status" value="1"/>
</dbReference>
<evidence type="ECO:0000313" key="5">
    <source>
        <dbReference type="Proteomes" id="UP000323380"/>
    </source>
</evidence>
<dbReference type="Pfam" id="PF00440">
    <property type="entry name" value="TetR_N"/>
    <property type="match status" value="1"/>
</dbReference>
<dbReference type="Proteomes" id="UP000323380">
    <property type="component" value="Unassembled WGS sequence"/>
</dbReference>
<dbReference type="SUPFAM" id="SSF46689">
    <property type="entry name" value="Homeodomain-like"/>
    <property type="match status" value="1"/>
</dbReference>
<comment type="caution">
    <text evidence="4">The sequence shown here is derived from an EMBL/GenBank/DDBJ whole genome shotgun (WGS) entry which is preliminary data.</text>
</comment>
<feature type="DNA-binding region" description="H-T-H motif" evidence="2">
    <location>
        <begin position="38"/>
        <end position="57"/>
    </location>
</feature>
<dbReference type="Gene3D" id="1.10.357.10">
    <property type="entry name" value="Tetracycline Repressor, domain 2"/>
    <property type="match status" value="1"/>
</dbReference>
<dbReference type="SUPFAM" id="SSF48498">
    <property type="entry name" value="Tetracyclin repressor-like, C-terminal domain"/>
    <property type="match status" value="1"/>
</dbReference>
<dbReference type="RefSeq" id="WP_067901990.1">
    <property type="nucleotide sequence ID" value="NZ_VSFG01000005.1"/>
</dbReference>
<sequence length="201" mass="20950">MAASGRTPGRRPGAARTRETILGAARRCFAEDGYTGTSIRRIARDADVDHALVLHFFGTKDALFGVVLRSVPLLAGLAREAGEGAPDGLGERFVRGYLDRWEDQDAGPWLRVVVRAAAASPNAAAALASLIADEVMVLPARYVGGADAELRANLAGAQLLGVATARYVVGTEPLASAAREDVVARLAPLVQRLVTGGPTAP</sequence>
<feature type="domain" description="HTH tetR-type" evidence="3">
    <location>
        <begin position="15"/>
        <end position="75"/>
    </location>
</feature>
<dbReference type="GO" id="GO:0003700">
    <property type="term" value="F:DNA-binding transcription factor activity"/>
    <property type="evidence" value="ECO:0007669"/>
    <property type="project" value="TreeGrafter"/>
</dbReference>